<feature type="binding site" evidence="7">
    <location>
        <begin position="463"/>
        <end position="465"/>
    </location>
    <ligand>
        <name>L-glutamate</name>
        <dbReference type="ChEBI" id="CHEBI:29985"/>
    </ligand>
</feature>
<feature type="binding site" evidence="7">
    <location>
        <position position="539"/>
    </location>
    <ligand>
        <name>L-glutamate</name>
        <dbReference type="ChEBI" id="CHEBI:29985"/>
    </ligand>
</feature>
<organism evidence="9 10">
    <name type="scientific">Syphacia muris</name>
    <dbReference type="NCBI Taxonomy" id="451379"/>
    <lineage>
        <taxon>Eukaryota</taxon>
        <taxon>Metazoa</taxon>
        <taxon>Ecdysozoa</taxon>
        <taxon>Nematoda</taxon>
        <taxon>Chromadorea</taxon>
        <taxon>Rhabditida</taxon>
        <taxon>Spirurina</taxon>
        <taxon>Oxyuridomorpha</taxon>
        <taxon>Oxyuroidea</taxon>
        <taxon>Oxyuridae</taxon>
        <taxon>Syphacia</taxon>
    </lineage>
</organism>
<evidence type="ECO:0000256" key="7">
    <source>
        <dbReference type="PIRSR" id="PIRSR600101-2"/>
    </source>
</evidence>
<dbReference type="InterPro" id="IPR043138">
    <property type="entry name" value="GGT_lsub"/>
</dbReference>
<dbReference type="PRINTS" id="PR01210">
    <property type="entry name" value="GGTRANSPTASE"/>
</dbReference>
<feature type="transmembrane region" description="Helical" evidence="8">
    <location>
        <begin position="36"/>
        <end position="61"/>
    </location>
</feature>
<keyword evidence="5" id="KW-0012">Acyltransferase</keyword>
<feature type="binding site" evidence="7">
    <location>
        <begin position="515"/>
        <end position="516"/>
    </location>
    <ligand>
        <name>L-glutamate</name>
        <dbReference type="ChEBI" id="CHEBI:29985"/>
    </ligand>
</feature>
<evidence type="ECO:0000256" key="4">
    <source>
        <dbReference type="ARBA" id="ARBA00023180"/>
    </source>
</evidence>
<evidence type="ECO:0000256" key="2">
    <source>
        <dbReference type="ARBA" id="ARBA00022679"/>
    </source>
</evidence>
<feature type="active site" description="Nucleophile" evidence="6">
    <location>
        <position position="445"/>
    </location>
</feature>
<dbReference type="AlphaFoldDB" id="A0A0N5AJW6"/>
<keyword evidence="1" id="KW-0645">Protease</keyword>
<evidence type="ECO:0000256" key="6">
    <source>
        <dbReference type="PIRSR" id="PIRSR600101-1"/>
    </source>
</evidence>
<proteinExistence type="predicted"/>
<dbReference type="GO" id="GO:0036374">
    <property type="term" value="F:glutathione hydrolase activity"/>
    <property type="evidence" value="ECO:0007669"/>
    <property type="project" value="InterPro"/>
</dbReference>
<keyword evidence="3" id="KW-0378">Hydrolase</keyword>
<keyword evidence="4" id="KW-0325">Glycoprotein</keyword>
<dbReference type="PANTHER" id="PTHR11686">
    <property type="entry name" value="GAMMA GLUTAMYL TRANSPEPTIDASE"/>
    <property type="match status" value="1"/>
</dbReference>
<dbReference type="Gene3D" id="1.10.246.130">
    <property type="match status" value="1"/>
</dbReference>
<dbReference type="InterPro" id="IPR000101">
    <property type="entry name" value="GGT_peptidase"/>
</dbReference>
<dbReference type="InterPro" id="IPR043137">
    <property type="entry name" value="GGT_ssub_C"/>
</dbReference>
<protein>
    <submittedName>
        <fullName evidence="10">Gamma-glutamyltranspeptidase 1</fullName>
    </submittedName>
</protein>
<dbReference type="PANTHER" id="PTHR11686:SF46">
    <property type="entry name" value="GAMMA-GLUTAMYLTRANSPEPTIDASE 1"/>
    <property type="match status" value="1"/>
</dbReference>
<evidence type="ECO:0000256" key="8">
    <source>
        <dbReference type="SAM" id="Phobius"/>
    </source>
</evidence>
<dbReference type="InterPro" id="IPR029055">
    <property type="entry name" value="Ntn_hydrolases_N"/>
</dbReference>
<dbReference type="Proteomes" id="UP000046393">
    <property type="component" value="Unplaced"/>
</dbReference>
<sequence>MARIFDITKVKSDTHVLDSASLSSFQQHTDCRCTRLLTIICAVTAAVFILLSVVLATILAVGGKKESFNTRPFSFHPNHEPQWPQPSGSLYGQFKKAAIATDHGLCSEIGRNILFAGGNAIDATIASLICIGVVNPQNSGLGGGFLMTVYNRTTGKCITLNARESAPASSSTLMFAENASEATVGYKSIAIPTELHGLWTAFRKFSSGKVSWKQLIQPSIDLAIKGFPVSSNLALILKRKERQIMDEKSLRAVFVNPNTGKVYEEGDRLTRYSLGQTLQMIANASDPNYLFYKGEIAKIIVSEMKENGGIITAKDLYSYNTIIETSPIQVPLPSTNLIMCGPPPPSSFAVTQLIVSILAEFYMNGQPVDLNDPLVYHRLIEAEKFGYAHRSQLGDLPFVKEAQLLINNMTTSSYAKWIKSLIKDVAQPIQYYMKDAQYQKPDHGTSHVSVIDEDGNAVSTTDTINLRLGSLRVSPILGIVWNNEMDDFSTPGLTNAFNIAPSEANFIRPNKRPMSSMSPTIIYDKTNGKVRMSIGASGGSFIISATAQGIIRSLIFNQTIKESVDTPRLHNQFLPHVTQYEETFPQQIVDELRYKHKQSMESTGIQASVVQVIEAADDGFLYGNSDFRRKTSTHAAGY</sequence>
<dbReference type="GO" id="GO:0006751">
    <property type="term" value="P:glutathione catabolic process"/>
    <property type="evidence" value="ECO:0007669"/>
    <property type="project" value="InterPro"/>
</dbReference>
<evidence type="ECO:0000256" key="1">
    <source>
        <dbReference type="ARBA" id="ARBA00022670"/>
    </source>
</evidence>
<evidence type="ECO:0000313" key="10">
    <source>
        <dbReference type="WBParaSite" id="SMUV_0000476401-mRNA-1"/>
    </source>
</evidence>
<keyword evidence="8" id="KW-0472">Membrane</keyword>
<keyword evidence="8" id="KW-1133">Transmembrane helix</keyword>
<dbReference type="SUPFAM" id="SSF56235">
    <property type="entry name" value="N-terminal nucleophile aminohydrolases (Ntn hydrolases)"/>
    <property type="match status" value="1"/>
</dbReference>
<dbReference type="GO" id="GO:0005886">
    <property type="term" value="C:plasma membrane"/>
    <property type="evidence" value="ECO:0007669"/>
    <property type="project" value="TreeGrafter"/>
</dbReference>
<keyword evidence="8" id="KW-0812">Transmembrane</keyword>
<feature type="binding site" evidence="7">
    <location>
        <position position="163"/>
    </location>
    <ligand>
        <name>L-glutamate</name>
        <dbReference type="ChEBI" id="CHEBI:29985"/>
    </ligand>
</feature>
<dbReference type="Pfam" id="PF01019">
    <property type="entry name" value="G_glu_transpept"/>
    <property type="match status" value="1"/>
</dbReference>
<dbReference type="FunFam" id="1.10.246.130:FF:000005">
    <property type="entry name" value="Gamma-glutamyltranspeptidase 1, putative"/>
    <property type="match status" value="1"/>
</dbReference>
<evidence type="ECO:0000256" key="3">
    <source>
        <dbReference type="ARBA" id="ARBA00022801"/>
    </source>
</evidence>
<dbReference type="GO" id="GO:0016746">
    <property type="term" value="F:acyltransferase activity"/>
    <property type="evidence" value="ECO:0007669"/>
    <property type="project" value="UniProtKB-KW"/>
</dbReference>
<dbReference type="GO" id="GO:0006508">
    <property type="term" value="P:proteolysis"/>
    <property type="evidence" value="ECO:0007669"/>
    <property type="project" value="UniProtKB-KW"/>
</dbReference>
<keyword evidence="2" id="KW-0808">Transferase</keyword>
<evidence type="ECO:0000256" key="5">
    <source>
        <dbReference type="ARBA" id="ARBA00023315"/>
    </source>
</evidence>
<feature type="binding site" evidence="7">
    <location>
        <position position="487"/>
    </location>
    <ligand>
        <name>L-glutamate</name>
        <dbReference type="ChEBI" id="CHEBI:29985"/>
    </ligand>
</feature>
<dbReference type="WBParaSite" id="SMUV_0000476401-mRNA-1">
    <property type="protein sequence ID" value="SMUV_0000476401-mRNA-1"/>
    <property type="gene ID" value="SMUV_0000476401"/>
</dbReference>
<reference evidence="10" key="1">
    <citation type="submission" date="2017-02" db="UniProtKB">
        <authorList>
            <consortium name="WormBaseParasite"/>
        </authorList>
    </citation>
    <scope>IDENTIFICATION</scope>
</reference>
<evidence type="ECO:0000313" key="9">
    <source>
        <dbReference type="Proteomes" id="UP000046393"/>
    </source>
</evidence>
<keyword evidence="9" id="KW-1185">Reference proteome</keyword>
<dbReference type="FunFam" id="3.60.20.40:FF:000006">
    <property type="entry name" value="Protein CBG05566"/>
    <property type="match status" value="1"/>
</dbReference>
<dbReference type="Gene3D" id="3.60.20.40">
    <property type="match status" value="1"/>
</dbReference>
<accession>A0A0N5AJW6</accession>
<dbReference type="STRING" id="451379.A0A0N5AJW6"/>
<dbReference type="NCBIfam" id="TIGR00066">
    <property type="entry name" value="g_glut_trans"/>
    <property type="match status" value="1"/>
</dbReference>
<name>A0A0N5AJW6_9BILA</name>